<dbReference type="InterPro" id="IPR029044">
    <property type="entry name" value="Nucleotide-diphossugar_trans"/>
</dbReference>
<evidence type="ECO:0000256" key="1">
    <source>
        <dbReference type="ARBA" id="ARBA00006739"/>
    </source>
</evidence>
<keyword evidence="4" id="KW-0472">Membrane</keyword>
<evidence type="ECO:0000256" key="4">
    <source>
        <dbReference type="SAM" id="Phobius"/>
    </source>
</evidence>
<dbReference type="RefSeq" id="WP_199382522.1">
    <property type="nucleotide sequence ID" value="NZ_JAEMHM010000002.1"/>
</dbReference>
<dbReference type="Pfam" id="PF00535">
    <property type="entry name" value="Glycos_transf_2"/>
    <property type="match status" value="1"/>
</dbReference>
<protein>
    <submittedName>
        <fullName evidence="6">Glycosyltransferase</fullName>
    </submittedName>
</protein>
<keyword evidence="4" id="KW-1133">Transmembrane helix</keyword>
<dbReference type="InterPro" id="IPR001173">
    <property type="entry name" value="Glyco_trans_2-like"/>
</dbReference>
<comment type="caution">
    <text evidence="6">The sequence shown here is derived from an EMBL/GenBank/DDBJ whole genome shotgun (WGS) entry which is preliminary data.</text>
</comment>
<keyword evidence="3" id="KW-0808">Transferase</keyword>
<comment type="similarity">
    <text evidence="1">Belongs to the glycosyltransferase 2 family.</text>
</comment>
<dbReference type="SUPFAM" id="SSF53448">
    <property type="entry name" value="Nucleotide-diphospho-sugar transferases"/>
    <property type="match status" value="1"/>
</dbReference>
<evidence type="ECO:0000313" key="6">
    <source>
        <dbReference type="EMBL" id="MBJ6723685.1"/>
    </source>
</evidence>
<keyword evidence="4" id="KW-0812">Transmembrane</keyword>
<organism evidence="6 7">
    <name type="scientific">Geomesophilobacter sediminis</name>
    <dbReference type="NCBI Taxonomy" id="2798584"/>
    <lineage>
        <taxon>Bacteria</taxon>
        <taxon>Pseudomonadati</taxon>
        <taxon>Thermodesulfobacteriota</taxon>
        <taxon>Desulfuromonadia</taxon>
        <taxon>Geobacterales</taxon>
        <taxon>Geobacteraceae</taxon>
        <taxon>Geomesophilobacter</taxon>
    </lineage>
</organism>
<dbReference type="Gene3D" id="3.90.550.10">
    <property type="entry name" value="Spore Coat Polysaccharide Biosynthesis Protein SpsA, Chain A"/>
    <property type="match status" value="1"/>
</dbReference>
<dbReference type="EMBL" id="JAEMHM010000002">
    <property type="protein sequence ID" value="MBJ6723685.1"/>
    <property type="molecule type" value="Genomic_DNA"/>
</dbReference>
<evidence type="ECO:0000313" key="7">
    <source>
        <dbReference type="Proteomes" id="UP000636888"/>
    </source>
</evidence>
<evidence type="ECO:0000256" key="3">
    <source>
        <dbReference type="ARBA" id="ARBA00022679"/>
    </source>
</evidence>
<dbReference type="PANTHER" id="PTHR43179">
    <property type="entry name" value="RHAMNOSYLTRANSFERASE WBBL"/>
    <property type="match status" value="1"/>
</dbReference>
<dbReference type="GO" id="GO:0016757">
    <property type="term" value="F:glycosyltransferase activity"/>
    <property type="evidence" value="ECO:0007669"/>
    <property type="project" value="UniProtKB-KW"/>
</dbReference>
<gene>
    <name evidence="6" type="ORF">JFN93_03080</name>
</gene>
<evidence type="ECO:0000259" key="5">
    <source>
        <dbReference type="Pfam" id="PF00535"/>
    </source>
</evidence>
<feature type="transmembrane region" description="Helical" evidence="4">
    <location>
        <begin position="252"/>
        <end position="271"/>
    </location>
</feature>
<name>A0A8J7LUF6_9BACT</name>
<accession>A0A8J7LUF6</accession>
<reference evidence="6" key="1">
    <citation type="submission" date="2020-12" db="EMBL/GenBank/DDBJ databases">
        <title>Geomonas sp. Red875, isolated from river sediment.</title>
        <authorList>
            <person name="Xu Z."/>
            <person name="Zhang Z."/>
            <person name="Masuda Y."/>
            <person name="Itoh H."/>
            <person name="Senoo K."/>
        </authorList>
    </citation>
    <scope>NUCLEOTIDE SEQUENCE</scope>
    <source>
        <strain evidence="6">Red875</strain>
    </source>
</reference>
<feature type="domain" description="Glycosyltransferase 2-like" evidence="5">
    <location>
        <begin position="8"/>
        <end position="174"/>
    </location>
</feature>
<keyword evidence="7" id="KW-1185">Reference proteome</keyword>
<keyword evidence="2" id="KW-0328">Glycosyltransferase</keyword>
<proteinExistence type="inferred from homology"/>
<dbReference type="PANTHER" id="PTHR43179:SF12">
    <property type="entry name" value="GALACTOFURANOSYLTRANSFERASE GLFT2"/>
    <property type="match status" value="1"/>
</dbReference>
<dbReference type="AlphaFoldDB" id="A0A8J7LUF6"/>
<dbReference type="Proteomes" id="UP000636888">
    <property type="component" value="Unassembled WGS sequence"/>
</dbReference>
<sequence>MMNRPDISIVIPVYNRAEELRRCIASILPQRNSSFEIIVADDASTDFDYQTLRTLSPCISVLTAKVNSGPAYLRNLAINAARGTYILFLDSDTCLPSTDTLRHLLDFFASKPKTGTVGGEVRVYENDPSRVYGRLIAGDGSSKETFVRNAEHCQGQTDFLATCCCMVPAELARKVGGFDPYYVFGSEDKDFGYKIIKLGFRNYVSADCAVEHYHSPKGRNANETYLYQFTRLRFAFKHFSTAESLLIGLKCLLHFFIFYLFLPFKLAYFTFSRRTIVKEHLLGGYLILKALTTCVATYREIRSSVNIDFLKAEEMERYLSWRKRRK</sequence>
<evidence type="ECO:0000256" key="2">
    <source>
        <dbReference type="ARBA" id="ARBA00022676"/>
    </source>
</evidence>